<reference evidence="1 2" key="1">
    <citation type="submission" date="2020-02" db="EMBL/GenBank/DDBJ databases">
        <authorList>
            <person name="Ferguson B K."/>
        </authorList>
    </citation>
    <scope>NUCLEOTIDE SEQUENCE [LARGE SCALE GENOMIC DNA]</scope>
</reference>
<dbReference type="EMBL" id="CADCXV010000829">
    <property type="protein sequence ID" value="CAB0036807.1"/>
    <property type="molecule type" value="Genomic_DNA"/>
</dbReference>
<dbReference type="Proteomes" id="UP000479190">
    <property type="component" value="Unassembled WGS sequence"/>
</dbReference>
<organism evidence="1 2">
    <name type="scientific">Trichogramma brassicae</name>
    <dbReference type="NCBI Taxonomy" id="86971"/>
    <lineage>
        <taxon>Eukaryota</taxon>
        <taxon>Metazoa</taxon>
        <taxon>Ecdysozoa</taxon>
        <taxon>Arthropoda</taxon>
        <taxon>Hexapoda</taxon>
        <taxon>Insecta</taxon>
        <taxon>Pterygota</taxon>
        <taxon>Neoptera</taxon>
        <taxon>Endopterygota</taxon>
        <taxon>Hymenoptera</taxon>
        <taxon>Apocrita</taxon>
        <taxon>Proctotrupomorpha</taxon>
        <taxon>Chalcidoidea</taxon>
        <taxon>Trichogrammatidae</taxon>
        <taxon>Trichogramma</taxon>
    </lineage>
</organism>
<sequence>MAGAMGPSRNRLIPNIREWVERKHGEVNYHLTQLLSGHGYFKHHSQRYDNTINAQCPTCPHMVEDAEHVLFHCPRFEEERRRLKDLSQDEMKPENIVGIMLTSEHN</sequence>
<proteinExistence type="predicted"/>
<name>A0A6H5IG51_9HYME</name>
<gene>
    <name evidence="1" type="ORF">TBRA_LOCUS8655</name>
</gene>
<protein>
    <recommendedName>
        <fullName evidence="3">Reverse transcriptase zinc-binding domain-containing protein</fullName>
    </recommendedName>
</protein>
<evidence type="ECO:0000313" key="2">
    <source>
        <dbReference type="Proteomes" id="UP000479190"/>
    </source>
</evidence>
<dbReference type="OrthoDB" id="7554560at2759"/>
<evidence type="ECO:0000313" key="1">
    <source>
        <dbReference type="EMBL" id="CAB0036807.1"/>
    </source>
</evidence>
<evidence type="ECO:0008006" key="3">
    <source>
        <dbReference type="Google" id="ProtNLM"/>
    </source>
</evidence>
<keyword evidence="2" id="KW-1185">Reference proteome</keyword>
<accession>A0A6H5IG51</accession>
<dbReference type="AlphaFoldDB" id="A0A6H5IG51"/>